<dbReference type="OrthoDB" id="1708042at2"/>
<evidence type="ECO:0000313" key="1">
    <source>
        <dbReference type="EMBL" id="KAB3532208.1"/>
    </source>
</evidence>
<comment type="caution">
    <text evidence="1">The sequence shown here is derived from an EMBL/GenBank/DDBJ whole genome shotgun (WGS) entry which is preliminary data.</text>
</comment>
<dbReference type="Pfam" id="PF03698">
    <property type="entry name" value="UPF0180"/>
    <property type="match status" value="1"/>
</dbReference>
<dbReference type="AlphaFoldDB" id="A0A833HQT6"/>
<dbReference type="EMBL" id="WBZB01000010">
    <property type="protein sequence ID" value="KAB3532208.1"/>
    <property type="molecule type" value="Genomic_DNA"/>
</dbReference>
<evidence type="ECO:0000313" key="2">
    <source>
        <dbReference type="Proteomes" id="UP000465601"/>
    </source>
</evidence>
<reference evidence="1 2" key="1">
    <citation type="submission" date="2019-10" db="EMBL/GenBank/DDBJ databases">
        <title>Alkaliphilus serpentinus sp. nov. and Alkaliphilus pronyensis sp. nov., two novel anaerobic alkaliphilic species isolated from the serpentinized-hosted hydrothermal field of the Prony Bay (New Caledonia).</title>
        <authorList>
            <person name="Postec A."/>
        </authorList>
    </citation>
    <scope>NUCLEOTIDE SEQUENCE [LARGE SCALE GENOMIC DNA]</scope>
    <source>
        <strain evidence="1 2">LacT</strain>
    </source>
</reference>
<proteinExistence type="predicted"/>
<dbReference type="Proteomes" id="UP000465601">
    <property type="component" value="Unassembled WGS sequence"/>
</dbReference>
<gene>
    <name evidence="1" type="ORF">F8153_02845</name>
</gene>
<keyword evidence="2" id="KW-1185">Reference proteome</keyword>
<sequence>MKRIAIQQGLEGLSNDLQREGYEVVGFNMANHVDAVIYIDDYDGLRTINNQQGDDYGAILINAKGKTIEDIKYIIEKRRYGSLFS</sequence>
<organism evidence="1 2">
    <name type="scientific">Alkaliphilus serpentinus</name>
    <dbReference type="NCBI Taxonomy" id="1482731"/>
    <lineage>
        <taxon>Bacteria</taxon>
        <taxon>Bacillati</taxon>
        <taxon>Bacillota</taxon>
        <taxon>Clostridia</taxon>
        <taxon>Peptostreptococcales</taxon>
        <taxon>Natronincolaceae</taxon>
        <taxon>Alkaliphilus</taxon>
    </lineage>
</organism>
<dbReference type="InterPro" id="IPR005370">
    <property type="entry name" value="UPF0180"/>
</dbReference>
<protein>
    <submittedName>
        <fullName evidence="1">YkuS family protein</fullName>
    </submittedName>
</protein>
<accession>A0A833HQT6</accession>
<name>A0A833HQT6_9FIRM</name>
<dbReference type="RefSeq" id="WP_151864845.1">
    <property type="nucleotide sequence ID" value="NZ_WBZB01000010.1"/>
</dbReference>